<dbReference type="InterPro" id="IPR009634">
    <property type="entry name" value="Put_exci"/>
</dbReference>
<evidence type="ECO:0000313" key="1">
    <source>
        <dbReference type="EMBL" id="SIQ14782.1"/>
    </source>
</evidence>
<dbReference type="RefSeq" id="WP_076461912.1">
    <property type="nucleotide sequence ID" value="NZ_FTMN01000002.1"/>
</dbReference>
<dbReference type="AlphaFoldDB" id="A0A1N6QE38"/>
<reference evidence="2" key="1">
    <citation type="submission" date="2017-01" db="EMBL/GenBank/DDBJ databases">
        <authorList>
            <person name="Varghese N."/>
            <person name="Submissions S."/>
        </authorList>
    </citation>
    <scope>NUCLEOTIDE SEQUENCE [LARGE SCALE GENOMIC DNA]</scope>
    <source>
        <strain evidence="2">DSM 7027</strain>
    </source>
</reference>
<dbReference type="Proteomes" id="UP000186895">
    <property type="component" value="Unassembled WGS sequence"/>
</dbReference>
<gene>
    <name evidence="1" type="ORF">SAMN05421647_102441</name>
</gene>
<dbReference type="Gene3D" id="1.10.1660.60">
    <property type="entry name" value="Putative excisionased domain DUF1233"/>
    <property type="match status" value="1"/>
</dbReference>
<dbReference type="InterPro" id="IPR038146">
    <property type="entry name" value="933W_put_Xis_sf"/>
</dbReference>
<organism evidence="1 2">
    <name type="scientific">Marinobacterium stanieri</name>
    <dbReference type="NCBI Taxonomy" id="49186"/>
    <lineage>
        <taxon>Bacteria</taxon>
        <taxon>Pseudomonadati</taxon>
        <taxon>Pseudomonadota</taxon>
        <taxon>Gammaproteobacteria</taxon>
        <taxon>Oceanospirillales</taxon>
        <taxon>Oceanospirillaceae</taxon>
        <taxon>Marinobacterium</taxon>
    </lineage>
</organism>
<dbReference type="EMBL" id="FTMN01000002">
    <property type="protein sequence ID" value="SIQ14782.1"/>
    <property type="molecule type" value="Genomic_DNA"/>
</dbReference>
<proteinExistence type="predicted"/>
<protein>
    <submittedName>
        <fullName evidence="1">Putative excisionase</fullName>
    </submittedName>
</protein>
<sequence length="71" mass="8124">MSAALQITHAAPVGRWVRASLLPSTWGITTEAARKYRERGIWLEGKHWRKDPTGRVVYNSAEIDQWFETGL</sequence>
<dbReference type="Pfam" id="PF06806">
    <property type="entry name" value="DUF1233"/>
    <property type="match status" value="1"/>
</dbReference>
<evidence type="ECO:0000313" key="2">
    <source>
        <dbReference type="Proteomes" id="UP000186895"/>
    </source>
</evidence>
<keyword evidence="2" id="KW-1185">Reference proteome</keyword>
<name>A0A1N6QE38_9GAMM</name>
<dbReference type="STRING" id="49186.SAMN05421647_102441"/>
<accession>A0A1N6QE38</accession>